<dbReference type="EMBL" id="UOEK01000334">
    <property type="protein sequence ID" value="VAW06046.1"/>
    <property type="molecule type" value="Genomic_DNA"/>
</dbReference>
<dbReference type="InterPro" id="IPR028998">
    <property type="entry name" value="RimP_C"/>
</dbReference>
<dbReference type="AlphaFoldDB" id="A0A3B0TGB3"/>
<protein>
    <submittedName>
        <fullName evidence="5">Bacterial ribosome SSU maturation protein RimP</fullName>
    </submittedName>
</protein>
<sequence>MTDLDTRLWDLIEPYLGAERLELDDLEVVGASGSGRVVRILVDGDEPVDIGRISELSRGIGRLLDDVEGLATSYTLEVGSPGLERKLRRPAHFRKSIGREIKIKTKGLVAESKHHKGVLISCDEASCTVEVDGIERTIPFDAINAARTVFTWERGAKPGKQKVKGPHYG</sequence>
<dbReference type="InterPro" id="IPR003728">
    <property type="entry name" value="Ribosome_maturation_RimP"/>
</dbReference>
<keyword evidence="2" id="KW-0690">Ribosome biogenesis</keyword>
<dbReference type="GO" id="GO:0005829">
    <property type="term" value="C:cytosol"/>
    <property type="evidence" value="ECO:0007669"/>
    <property type="project" value="TreeGrafter"/>
</dbReference>
<dbReference type="CDD" id="cd01734">
    <property type="entry name" value="YlxS_C"/>
    <property type="match status" value="1"/>
</dbReference>
<evidence type="ECO:0000259" key="3">
    <source>
        <dbReference type="Pfam" id="PF02576"/>
    </source>
</evidence>
<feature type="domain" description="Ribosome maturation factor RimP C-terminal" evidence="4">
    <location>
        <begin position="87"/>
        <end position="152"/>
    </location>
</feature>
<dbReference type="PANTHER" id="PTHR33867">
    <property type="entry name" value="RIBOSOME MATURATION FACTOR RIMP"/>
    <property type="match status" value="1"/>
</dbReference>
<dbReference type="Gene3D" id="3.30.300.70">
    <property type="entry name" value="RimP-like superfamily, N-terminal"/>
    <property type="match status" value="1"/>
</dbReference>
<evidence type="ECO:0000256" key="1">
    <source>
        <dbReference type="ARBA" id="ARBA00022490"/>
    </source>
</evidence>
<dbReference type="InterPro" id="IPR036847">
    <property type="entry name" value="RimP_C_sf"/>
</dbReference>
<keyword evidence="1" id="KW-0963">Cytoplasm</keyword>
<dbReference type="InterPro" id="IPR028989">
    <property type="entry name" value="RimP_N"/>
</dbReference>
<accession>A0A3B0TGB3</accession>
<dbReference type="GO" id="GO:0006412">
    <property type="term" value="P:translation"/>
    <property type="evidence" value="ECO:0007669"/>
    <property type="project" value="TreeGrafter"/>
</dbReference>
<dbReference type="SUPFAM" id="SSF75420">
    <property type="entry name" value="YhbC-like, N-terminal domain"/>
    <property type="match status" value="1"/>
</dbReference>
<reference evidence="5" key="1">
    <citation type="submission" date="2018-06" db="EMBL/GenBank/DDBJ databases">
        <authorList>
            <person name="Zhirakovskaya E."/>
        </authorList>
    </citation>
    <scope>NUCLEOTIDE SEQUENCE</scope>
</reference>
<dbReference type="GO" id="GO:0000028">
    <property type="term" value="P:ribosomal small subunit assembly"/>
    <property type="evidence" value="ECO:0007669"/>
    <property type="project" value="TreeGrafter"/>
</dbReference>
<feature type="domain" description="Ribosome maturation factor RimP N-terminal" evidence="3">
    <location>
        <begin position="11"/>
        <end position="84"/>
    </location>
</feature>
<dbReference type="Gene3D" id="2.30.30.180">
    <property type="entry name" value="Ribosome maturation factor RimP, C-terminal domain"/>
    <property type="match status" value="1"/>
</dbReference>
<evidence type="ECO:0000256" key="2">
    <source>
        <dbReference type="ARBA" id="ARBA00022517"/>
    </source>
</evidence>
<name>A0A3B0TGB3_9ZZZZ</name>
<dbReference type="InterPro" id="IPR035956">
    <property type="entry name" value="RimP_N_sf"/>
</dbReference>
<dbReference type="SUPFAM" id="SSF74942">
    <property type="entry name" value="YhbC-like, C-terminal domain"/>
    <property type="match status" value="1"/>
</dbReference>
<proteinExistence type="inferred from homology"/>
<organism evidence="5">
    <name type="scientific">hydrothermal vent metagenome</name>
    <dbReference type="NCBI Taxonomy" id="652676"/>
    <lineage>
        <taxon>unclassified sequences</taxon>
        <taxon>metagenomes</taxon>
        <taxon>ecological metagenomes</taxon>
    </lineage>
</organism>
<evidence type="ECO:0000259" key="4">
    <source>
        <dbReference type="Pfam" id="PF17384"/>
    </source>
</evidence>
<dbReference type="Pfam" id="PF02576">
    <property type="entry name" value="RimP_N"/>
    <property type="match status" value="1"/>
</dbReference>
<gene>
    <name evidence="5" type="ORF">MNBD_ACTINO02-261</name>
</gene>
<dbReference type="HAMAP" id="MF_01077">
    <property type="entry name" value="RimP"/>
    <property type="match status" value="1"/>
</dbReference>
<dbReference type="Pfam" id="PF17384">
    <property type="entry name" value="DUF150_C"/>
    <property type="match status" value="1"/>
</dbReference>
<evidence type="ECO:0000313" key="5">
    <source>
        <dbReference type="EMBL" id="VAW06046.1"/>
    </source>
</evidence>
<dbReference type="PANTHER" id="PTHR33867:SF1">
    <property type="entry name" value="RIBOSOME MATURATION FACTOR RIMP"/>
    <property type="match status" value="1"/>
</dbReference>